<comment type="caution">
    <text evidence="2">The sequence shown here is derived from an EMBL/GenBank/DDBJ whole genome shotgun (WGS) entry which is preliminary data.</text>
</comment>
<keyword evidence="3" id="KW-1185">Reference proteome</keyword>
<dbReference type="AlphaFoldDB" id="A0AAV5MRJ5"/>
<evidence type="ECO:0000259" key="1">
    <source>
        <dbReference type="Pfam" id="PF19584"/>
    </source>
</evidence>
<reference evidence="2 3" key="1">
    <citation type="journal article" date="2021" name="Commun. Biol.">
        <title>The genome of Shorea leprosula (Dipterocarpaceae) highlights the ecological relevance of drought in aseasonal tropical rainforests.</title>
        <authorList>
            <person name="Ng K.K.S."/>
            <person name="Kobayashi M.J."/>
            <person name="Fawcett J.A."/>
            <person name="Hatakeyama M."/>
            <person name="Paape T."/>
            <person name="Ng C.H."/>
            <person name="Ang C.C."/>
            <person name="Tnah L.H."/>
            <person name="Lee C.T."/>
            <person name="Nishiyama T."/>
            <person name="Sese J."/>
            <person name="O'Brien M.J."/>
            <person name="Copetti D."/>
            <person name="Mohd Noor M.I."/>
            <person name="Ong R.C."/>
            <person name="Putra M."/>
            <person name="Sireger I.Z."/>
            <person name="Indrioko S."/>
            <person name="Kosugi Y."/>
            <person name="Izuno A."/>
            <person name="Isagi Y."/>
            <person name="Lee S.L."/>
            <person name="Shimizu K.K."/>
        </authorList>
    </citation>
    <scope>NUCLEOTIDE SEQUENCE [LARGE SCALE GENOMIC DNA]</scope>
    <source>
        <strain evidence="2">214</strain>
    </source>
</reference>
<dbReference type="Proteomes" id="UP001054252">
    <property type="component" value="Unassembled WGS sequence"/>
</dbReference>
<feature type="domain" description="MCAfunc" evidence="1">
    <location>
        <begin position="17"/>
        <end position="158"/>
    </location>
</feature>
<dbReference type="CDD" id="cd21037">
    <property type="entry name" value="MLKL_NTD"/>
    <property type="match status" value="1"/>
</dbReference>
<dbReference type="InterPro" id="IPR045766">
    <property type="entry name" value="MCAfunc"/>
</dbReference>
<accession>A0AAV5MRJ5</accession>
<dbReference type="PANTHER" id="PTHR46604:SF2">
    <property type="entry name" value="MCAFUNC DOMAIN-CONTAINING PROTEIN"/>
    <property type="match status" value="1"/>
</dbReference>
<protein>
    <recommendedName>
        <fullName evidence="1">MCAfunc domain-containing protein</fullName>
    </recommendedName>
</protein>
<dbReference type="InterPro" id="IPR059179">
    <property type="entry name" value="MLKL-like_MCAfunc"/>
</dbReference>
<evidence type="ECO:0000313" key="3">
    <source>
        <dbReference type="Proteomes" id="UP001054252"/>
    </source>
</evidence>
<dbReference type="Gene3D" id="1.20.930.20">
    <property type="entry name" value="Adaptor protein Cbl, N-terminal domain"/>
    <property type="match status" value="1"/>
</dbReference>
<dbReference type="EMBL" id="BPVZ01000491">
    <property type="protein sequence ID" value="GKV51356.1"/>
    <property type="molecule type" value="Genomic_DNA"/>
</dbReference>
<proteinExistence type="predicted"/>
<organism evidence="2 3">
    <name type="scientific">Rubroshorea leprosula</name>
    <dbReference type="NCBI Taxonomy" id="152421"/>
    <lineage>
        <taxon>Eukaryota</taxon>
        <taxon>Viridiplantae</taxon>
        <taxon>Streptophyta</taxon>
        <taxon>Embryophyta</taxon>
        <taxon>Tracheophyta</taxon>
        <taxon>Spermatophyta</taxon>
        <taxon>Magnoliopsida</taxon>
        <taxon>eudicotyledons</taxon>
        <taxon>Gunneridae</taxon>
        <taxon>Pentapetalae</taxon>
        <taxon>rosids</taxon>
        <taxon>malvids</taxon>
        <taxon>Malvales</taxon>
        <taxon>Dipterocarpaceae</taxon>
        <taxon>Rubroshorea</taxon>
    </lineage>
</organism>
<evidence type="ECO:0000313" key="2">
    <source>
        <dbReference type="EMBL" id="GKV51356.1"/>
    </source>
</evidence>
<sequence length="160" mass="17785">MATFAPASSGVLDASGLITMIISSAPNSMTHRRNCAQLAEHVNLVGNLLEKLKSTDLVTLPAVKEPLDGLEEVLKKALDLVESCQEKSCLYMLAIGWSAVYQFRQVHVEIDRSPKVVPLISLVHEFRMQNLEALEAIEQDQREYTLDEEEVEAQSAILIH</sequence>
<dbReference type="GO" id="GO:0007166">
    <property type="term" value="P:cell surface receptor signaling pathway"/>
    <property type="evidence" value="ECO:0007669"/>
    <property type="project" value="InterPro"/>
</dbReference>
<dbReference type="Pfam" id="PF19584">
    <property type="entry name" value="MCAfunc"/>
    <property type="match status" value="1"/>
</dbReference>
<dbReference type="PANTHER" id="PTHR46604">
    <property type="entry name" value="PROTEIN MID1-COMPLEMENTING ACTIVITY 1"/>
    <property type="match status" value="1"/>
</dbReference>
<dbReference type="InterPro" id="IPR036537">
    <property type="entry name" value="Adaptor_Cbl_N_dom_sf"/>
</dbReference>
<gene>
    <name evidence="2" type="ORF">SLEP1_g58023</name>
</gene>
<name>A0AAV5MRJ5_9ROSI</name>